<dbReference type="AlphaFoldDB" id="A0A6G1HAW9"/>
<organism evidence="8 9">
    <name type="scientific">Aulographum hederae CBS 113979</name>
    <dbReference type="NCBI Taxonomy" id="1176131"/>
    <lineage>
        <taxon>Eukaryota</taxon>
        <taxon>Fungi</taxon>
        <taxon>Dikarya</taxon>
        <taxon>Ascomycota</taxon>
        <taxon>Pezizomycotina</taxon>
        <taxon>Dothideomycetes</taxon>
        <taxon>Pleosporomycetidae</taxon>
        <taxon>Aulographales</taxon>
        <taxon>Aulographaceae</taxon>
    </lineage>
</organism>
<name>A0A6G1HAW9_9PEZI</name>
<evidence type="ECO:0000313" key="9">
    <source>
        <dbReference type="Proteomes" id="UP000800041"/>
    </source>
</evidence>
<dbReference type="EMBL" id="ML977142">
    <property type="protein sequence ID" value="KAF1990305.1"/>
    <property type="molecule type" value="Genomic_DNA"/>
</dbReference>
<comment type="subcellular location">
    <subcellularLocation>
        <location evidence="1">Membrane</location>
        <topology evidence="1">Multi-pass membrane protein</topology>
    </subcellularLocation>
</comment>
<dbReference type="Proteomes" id="UP000800041">
    <property type="component" value="Unassembled WGS sequence"/>
</dbReference>
<evidence type="ECO:0000256" key="1">
    <source>
        <dbReference type="ARBA" id="ARBA00004141"/>
    </source>
</evidence>
<gene>
    <name evidence="8" type="ORF">K402DRAFT_348296</name>
</gene>
<dbReference type="Pfam" id="PF20684">
    <property type="entry name" value="Fung_rhodopsin"/>
    <property type="match status" value="1"/>
</dbReference>
<feature type="domain" description="Rhodopsin" evidence="7">
    <location>
        <begin position="10"/>
        <end position="212"/>
    </location>
</feature>
<feature type="transmembrane region" description="Helical" evidence="6">
    <location>
        <begin position="71"/>
        <end position="93"/>
    </location>
</feature>
<sequence>MTLMTCVMVLRFYTRTVLRRTLGADDWIMGFAMMFGLAGSVLSCVLTRYGSGLHKWDVRPEDLSFVVRSSLIIGILLIPSLALTKISISTSYLRIFPPTPTHPSTSTHPSPLIPHSFHYTRPFAYLIVFYSIFYMIACTTALIYQCQPVAAFWRGDERHFECIDFRVALLVMGGLNSGTDFLVFLWPVRTLWGLRMGRRERRALVVLFAGGIL</sequence>
<evidence type="ECO:0000256" key="3">
    <source>
        <dbReference type="ARBA" id="ARBA00022989"/>
    </source>
</evidence>
<dbReference type="InterPro" id="IPR052337">
    <property type="entry name" value="SAT4-like"/>
</dbReference>
<reference evidence="8" key="1">
    <citation type="journal article" date="2020" name="Stud. Mycol.">
        <title>101 Dothideomycetes genomes: a test case for predicting lifestyles and emergence of pathogens.</title>
        <authorList>
            <person name="Haridas S."/>
            <person name="Albert R."/>
            <person name="Binder M."/>
            <person name="Bloem J."/>
            <person name="Labutti K."/>
            <person name="Salamov A."/>
            <person name="Andreopoulos B."/>
            <person name="Baker S."/>
            <person name="Barry K."/>
            <person name="Bills G."/>
            <person name="Bluhm B."/>
            <person name="Cannon C."/>
            <person name="Castanera R."/>
            <person name="Culley D."/>
            <person name="Daum C."/>
            <person name="Ezra D."/>
            <person name="Gonzalez J."/>
            <person name="Henrissat B."/>
            <person name="Kuo A."/>
            <person name="Liang C."/>
            <person name="Lipzen A."/>
            <person name="Lutzoni F."/>
            <person name="Magnuson J."/>
            <person name="Mondo S."/>
            <person name="Nolan M."/>
            <person name="Ohm R."/>
            <person name="Pangilinan J."/>
            <person name="Park H.-J."/>
            <person name="Ramirez L."/>
            <person name="Alfaro M."/>
            <person name="Sun H."/>
            <person name="Tritt A."/>
            <person name="Yoshinaga Y."/>
            <person name="Zwiers L.-H."/>
            <person name="Turgeon B."/>
            <person name="Goodwin S."/>
            <person name="Spatafora J."/>
            <person name="Crous P."/>
            <person name="Grigoriev I."/>
        </authorList>
    </citation>
    <scope>NUCLEOTIDE SEQUENCE</scope>
    <source>
        <strain evidence="8">CBS 113979</strain>
    </source>
</reference>
<keyword evidence="4 6" id="KW-0472">Membrane</keyword>
<feature type="transmembrane region" description="Helical" evidence="6">
    <location>
        <begin position="165"/>
        <end position="186"/>
    </location>
</feature>
<comment type="similarity">
    <text evidence="5">Belongs to the SAT4 family.</text>
</comment>
<evidence type="ECO:0000256" key="5">
    <source>
        <dbReference type="ARBA" id="ARBA00038359"/>
    </source>
</evidence>
<keyword evidence="2 6" id="KW-0812">Transmembrane</keyword>
<evidence type="ECO:0000256" key="4">
    <source>
        <dbReference type="ARBA" id="ARBA00023136"/>
    </source>
</evidence>
<evidence type="ECO:0000256" key="2">
    <source>
        <dbReference type="ARBA" id="ARBA00022692"/>
    </source>
</evidence>
<dbReference type="GO" id="GO:0016020">
    <property type="term" value="C:membrane"/>
    <property type="evidence" value="ECO:0007669"/>
    <property type="project" value="UniProtKB-SubCell"/>
</dbReference>
<dbReference type="OrthoDB" id="5401779at2759"/>
<evidence type="ECO:0000259" key="7">
    <source>
        <dbReference type="Pfam" id="PF20684"/>
    </source>
</evidence>
<evidence type="ECO:0000313" key="8">
    <source>
        <dbReference type="EMBL" id="KAF1990305.1"/>
    </source>
</evidence>
<dbReference type="InterPro" id="IPR049326">
    <property type="entry name" value="Rhodopsin_dom_fungi"/>
</dbReference>
<keyword evidence="9" id="KW-1185">Reference proteome</keyword>
<feature type="transmembrane region" description="Helical" evidence="6">
    <location>
        <begin position="27"/>
        <end position="50"/>
    </location>
</feature>
<feature type="transmembrane region" description="Helical" evidence="6">
    <location>
        <begin position="123"/>
        <end position="144"/>
    </location>
</feature>
<evidence type="ECO:0000256" key="6">
    <source>
        <dbReference type="SAM" id="Phobius"/>
    </source>
</evidence>
<dbReference type="PANTHER" id="PTHR33048">
    <property type="entry name" value="PTH11-LIKE INTEGRAL MEMBRANE PROTEIN (AFU_ORTHOLOGUE AFUA_5G11245)"/>
    <property type="match status" value="1"/>
</dbReference>
<keyword evidence="3 6" id="KW-1133">Transmembrane helix</keyword>
<accession>A0A6G1HAW9</accession>
<protein>
    <recommendedName>
        <fullName evidence="7">Rhodopsin domain-containing protein</fullName>
    </recommendedName>
</protein>
<dbReference type="PANTHER" id="PTHR33048:SF129">
    <property type="entry name" value="INTEGRAL MEMBRANE PROTEIN-RELATED"/>
    <property type="match status" value="1"/>
</dbReference>
<proteinExistence type="inferred from homology"/>